<organism evidence="3 4">
    <name type="scientific">Nocardia farcinica</name>
    <dbReference type="NCBI Taxonomy" id="37329"/>
    <lineage>
        <taxon>Bacteria</taxon>
        <taxon>Bacillati</taxon>
        <taxon>Actinomycetota</taxon>
        <taxon>Actinomycetes</taxon>
        <taxon>Mycobacteriales</taxon>
        <taxon>Nocardiaceae</taxon>
        <taxon>Nocardia</taxon>
    </lineage>
</organism>
<accession>A0A0H5NU72</accession>
<evidence type="ECO:0000313" key="4">
    <source>
        <dbReference type="Proteomes" id="UP000057820"/>
    </source>
</evidence>
<dbReference type="KEGG" id="nfr:ERS450000_00203"/>
<sequence>MRGVTAPGISIPITADGSGFDDELRRVVVDAMRDMQRQLDIDPLTVSVRAAFDGSSLATDLQSELRAIQRTDPHISVRGEFDSAGLISEIETAVAGAGRTIKFDTDIQVDAADLAALRELQSMPDKTIRVDVALGMSEADAKRLRSIASTLRQMQALTDVSVRVRVNLDMSPAELERLKQIGPVVRSLRTLTDKDVRVRVKLDMSPAELERLTQIAPALRSLRGLSDKDVKIKIDIQVDEAQLQRIAALLRELRSGNANFRFNSNADTEASRVDRLRDSLRSVGIGAGGMAAVAAAIAGIGGAAGLAAGAVGGLVVAAAALGPGIAAAVGTATVALAGVKDAFDAAAAAAEAGPGEAAAAAKATAAAQQQLQSAADAAADAQRNLTDAQADAEEATRAIGDAYQAAADELEDWQFKLRGSVLDQKEAALALKDAQRDVFDAKTPQERERALLRVERAQLNYDKAVADGRDVAEQAADAERKGLDNSDKVVAARKAAADAEDRVTQARRAAEQAERQVAAAAAALTEAQTAGTASSQKLAEAMAKLAPNAQDFVLAARELAPAWEEVRKSVQDTAFQGAGEGLRQLADTVLPTLRDGMTAVAAEMNAGAHGFAAFLKSTEGIEGLQAAFAIAANGLRGLREGSDGFLAGLSAMAEASAPFAEQIGRAFGSIGTALGDAFSFVAESGLLGDVLDGLTVALQGLGPLLGDLFVSLARIAADVMPTLGPLLESLGQALVTMAPALGQVGAVFAQSLTLIMPILGDFIADLTAGLAPVLPVIASLLGVLLDALQPLIEPLAQVAVVVGSALAQAIQALAPAIGPLGEAFAALVTAVAPLIPLFAESLSAVLQALAPALTEVATALAPVIAAFADQMRPVIAQVAPILAEVAMTIGRALADAIRQIAPVLPQIVTAFTNLLMAILPLLPELVRLAAELLPPLLDILVELSPVLVKLIEAFTWLVQNVLIPIVMPVIRQLADEFKTAMERIGDVIRWVKDELFPSLGNAIDTVKGWFEKGVDGITGAWDRLKESAAKPVRYVVNTVWNEGLLKAWNAVRQFLPGVEPMEPVTLGFRRGGGVFGPGTGTSDSIPAWLSAGEHVVTAAEVLKAGGQNVLYAIRDMIARGIPFTWDGGRVISLLGRENLAAYGAAVRERGIGNVSPEGLFDALLPKFRDGGAVMPWMHQLARGHDFARSQHGKPYQWAGPRWVGDSFDCSGFMGSIIAAILGLNPWTRYWATSTFAGYPARGAQGLVKGLREGVGMLVGITDDPGGPGGGHTAGELRGIPELGYPTARVESDGSRGVHYGFGTPVTSFASLYGLPIGANGFFQPSTGGDTVGPSTDEQRGFVARMVAETVKRFTNPIRETMTSVIGPPPPRWKEIPPEFLTTAEDKTVEYLSGLVTNLGDTLPAAWAKARDLAGSVLDALNPFDSGGIATGTGFMPKNVIAPERVLSPEQTRLFETLVLSLQQLAGHRVVDSAPEPLTAAVFQQGIDHLARVLGVAQEPVTPELTAAMESSRAAVDETGRVLGTVRDLADRTESSQDRVLAEQFEQMQAVLGDIGQRLTSGVLMPIMESAVTSGVRFIEQWLGAAADQITASTDQTTQAVENLDTGGDATAPAPFGAPGSAFDAVTAISDAVVSVAQTAQQAFQQVAQDVANAALAQQASRVDNSRGVLGRDISGGPLVDMLVRLTGVEIEIRDTLVDTWEEIRSFRGDLVKAFDTSGRIVADTADLMQRNESSRELVISEQNRLNRELIKALLRYLMTSVVIPILSAILGVMIQLAVTAIGAAIGSIIPGIGTAIGAAIGAVVGAALAGAAAVFTSALAIGAGAAIDAFDSGGVALGKGVMVKDTIAPERVLSPRQTEAFDRLVAALEKGGNRTVNAPMTVYEGAGAGARIQNDLMSLL</sequence>
<keyword evidence="2" id="KW-0472">Membrane</keyword>
<feature type="transmembrane region" description="Helical" evidence="2">
    <location>
        <begin position="285"/>
        <end position="308"/>
    </location>
</feature>
<feature type="transmembrane region" description="Helical" evidence="2">
    <location>
        <begin position="1756"/>
        <end position="1789"/>
    </location>
</feature>
<evidence type="ECO:0000313" key="3">
    <source>
        <dbReference type="EMBL" id="CRY73566.1"/>
    </source>
</evidence>
<evidence type="ECO:0000256" key="2">
    <source>
        <dbReference type="SAM" id="Phobius"/>
    </source>
</evidence>
<feature type="coiled-coil region" evidence="1">
    <location>
        <begin position="489"/>
        <end position="530"/>
    </location>
</feature>
<protein>
    <submittedName>
        <fullName evidence="3">Phage-related protein</fullName>
    </submittedName>
</protein>
<evidence type="ECO:0000256" key="1">
    <source>
        <dbReference type="SAM" id="Coils"/>
    </source>
</evidence>
<feature type="coiled-coil region" evidence="1">
    <location>
        <begin position="364"/>
        <end position="398"/>
    </location>
</feature>
<dbReference type="EMBL" id="LN868938">
    <property type="protein sequence ID" value="CRY73566.1"/>
    <property type="molecule type" value="Genomic_DNA"/>
</dbReference>
<reference evidence="4" key="1">
    <citation type="submission" date="2015-03" db="EMBL/GenBank/DDBJ databases">
        <authorList>
            <consortium name="Pathogen Informatics"/>
        </authorList>
    </citation>
    <scope>NUCLEOTIDE SEQUENCE [LARGE SCALE GENOMIC DNA]</scope>
    <source>
        <strain evidence="4">NCTC11134</strain>
    </source>
</reference>
<keyword evidence="1" id="KW-0175">Coiled coil</keyword>
<name>A0A0H5NU72_NOCFR</name>
<proteinExistence type="predicted"/>
<dbReference type="SUPFAM" id="SSF48371">
    <property type="entry name" value="ARM repeat"/>
    <property type="match status" value="1"/>
</dbReference>
<feature type="transmembrane region" description="Helical" evidence="2">
    <location>
        <begin position="1795"/>
        <end position="1821"/>
    </location>
</feature>
<keyword evidence="2" id="KW-0812">Transmembrane</keyword>
<gene>
    <name evidence="3" type="ORF">ERS450000_00203</name>
</gene>
<dbReference type="Proteomes" id="UP000057820">
    <property type="component" value="Chromosome 1"/>
</dbReference>
<feature type="transmembrane region" description="Helical" evidence="2">
    <location>
        <begin position="314"/>
        <end position="337"/>
    </location>
</feature>
<keyword evidence="2" id="KW-1133">Transmembrane helix</keyword>
<dbReference type="InterPro" id="IPR016024">
    <property type="entry name" value="ARM-type_fold"/>
</dbReference>
<dbReference type="PANTHER" id="PTHR12460">
    <property type="entry name" value="CYCLIN-DEPENDENT KINASE INHIBITOR-RELATED PROTEIN"/>
    <property type="match status" value="1"/>
</dbReference>